<organism evidence="1 2">
    <name type="scientific">Streptomyces longisporoflavus</name>
    <dbReference type="NCBI Taxonomy" id="28044"/>
    <lineage>
        <taxon>Bacteria</taxon>
        <taxon>Bacillati</taxon>
        <taxon>Actinomycetota</taxon>
        <taxon>Actinomycetes</taxon>
        <taxon>Kitasatosporales</taxon>
        <taxon>Streptomycetaceae</taxon>
        <taxon>Streptomyces</taxon>
    </lineage>
</organism>
<protein>
    <submittedName>
        <fullName evidence="1">Uncharacterized protein</fullName>
    </submittedName>
</protein>
<comment type="caution">
    <text evidence="1">The sequence shown here is derived from an EMBL/GenBank/DDBJ whole genome shotgun (WGS) entry which is preliminary data.</text>
</comment>
<keyword evidence="2" id="KW-1185">Reference proteome</keyword>
<evidence type="ECO:0000313" key="1">
    <source>
        <dbReference type="EMBL" id="MFH8549017.1"/>
    </source>
</evidence>
<reference evidence="1 2" key="1">
    <citation type="submission" date="2024-10" db="EMBL/GenBank/DDBJ databases">
        <title>The Natural Products Discovery Center: Release of the First 8490 Sequenced Strains for Exploring Actinobacteria Biosynthetic Diversity.</title>
        <authorList>
            <person name="Kalkreuter E."/>
            <person name="Kautsar S.A."/>
            <person name="Yang D."/>
            <person name="Bader C.D."/>
            <person name="Teijaro C.N."/>
            <person name="Fluegel L."/>
            <person name="Davis C.M."/>
            <person name="Simpson J.R."/>
            <person name="Lauterbach L."/>
            <person name="Steele A.D."/>
            <person name="Gui C."/>
            <person name="Meng S."/>
            <person name="Li G."/>
            <person name="Viehrig K."/>
            <person name="Ye F."/>
            <person name="Su P."/>
            <person name="Kiefer A.F."/>
            <person name="Nichols A."/>
            <person name="Cepeda A.J."/>
            <person name="Yan W."/>
            <person name="Fan B."/>
            <person name="Jiang Y."/>
            <person name="Adhikari A."/>
            <person name="Zheng C.-J."/>
            <person name="Schuster L."/>
            <person name="Cowan T.M."/>
            <person name="Smanski M.J."/>
            <person name="Chevrette M.G."/>
            <person name="De Carvalho L.P.S."/>
            <person name="Shen B."/>
        </authorList>
    </citation>
    <scope>NUCLEOTIDE SEQUENCE [LARGE SCALE GENOMIC DNA]</scope>
    <source>
        <strain evidence="1 2">NPDC017990</strain>
    </source>
</reference>
<evidence type="ECO:0000313" key="2">
    <source>
        <dbReference type="Proteomes" id="UP001610818"/>
    </source>
</evidence>
<gene>
    <name evidence="1" type="ORF">ACH4F9_28765</name>
</gene>
<name>A0ABW7QW46_9ACTN</name>
<accession>A0ABW7QW46</accession>
<dbReference type="RefSeq" id="WP_397715472.1">
    <property type="nucleotide sequence ID" value="NZ_JBIRGN010000005.1"/>
</dbReference>
<dbReference type="Proteomes" id="UP001610818">
    <property type="component" value="Unassembled WGS sequence"/>
</dbReference>
<proteinExistence type="predicted"/>
<dbReference type="EMBL" id="JBIRGQ010000005">
    <property type="protein sequence ID" value="MFH8549017.1"/>
    <property type="molecule type" value="Genomic_DNA"/>
</dbReference>
<sequence length="146" mass="15868">MTTTTTTPRRRENNAARRPVSITAVVDCVGALAAGNMQGHLYMYDTNKSAGSTGFGTEELQTRARKGDQLLWNALALECEAYVAIDGIEIDSSVCVPERKVYPGTDVAYWIGTVKKDVANVTYRMKFKLGTRDEPIATTLSSSLVG</sequence>